<evidence type="ECO:0000313" key="1">
    <source>
        <dbReference type="EMBL" id="HHP68528.1"/>
    </source>
</evidence>
<dbReference type="AlphaFoldDB" id="A0A7J3Y0J6"/>
<accession>A0A7J3Y0J6</accession>
<dbReference type="EMBL" id="DRYK01000089">
    <property type="protein sequence ID" value="HHP68528.1"/>
    <property type="molecule type" value="Genomic_DNA"/>
</dbReference>
<organism evidence="1">
    <name type="scientific">Thermogladius calderae</name>
    <dbReference type="NCBI Taxonomy" id="1200300"/>
    <lineage>
        <taxon>Archaea</taxon>
        <taxon>Thermoproteota</taxon>
        <taxon>Thermoprotei</taxon>
        <taxon>Desulfurococcales</taxon>
        <taxon>Desulfurococcaceae</taxon>
        <taxon>Thermogladius</taxon>
    </lineage>
</organism>
<comment type="caution">
    <text evidence="1">The sequence shown here is derived from an EMBL/GenBank/DDBJ whole genome shotgun (WGS) entry which is preliminary data.</text>
</comment>
<sequence length="136" mass="15455">MIVREFKSVGELVKFIDEEVNSYRALLAEFLRRLEDVRVRSEQEKKLRDLLKTLGVGETRKSTVIDLKDSKLIIDPSAEEESKVIEEAVERLNKNIQVLQSIRKTLEPLANLDIEAKITVILRDGIPASVLIKLGS</sequence>
<proteinExistence type="predicted"/>
<gene>
    <name evidence="1" type="ORF">ENM60_07105</name>
</gene>
<name>A0A7J3Y0J6_9CREN</name>
<reference evidence="1" key="1">
    <citation type="journal article" date="2020" name="mSystems">
        <title>Genome- and Community-Level Interaction Insights into Carbon Utilization and Element Cycling Functions of Hydrothermarchaeota in Hydrothermal Sediment.</title>
        <authorList>
            <person name="Zhou Z."/>
            <person name="Liu Y."/>
            <person name="Xu W."/>
            <person name="Pan J."/>
            <person name="Luo Z.H."/>
            <person name="Li M."/>
        </authorList>
    </citation>
    <scope>NUCLEOTIDE SEQUENCE [LARGE SCALE GENOMIC DNA]</scope>
    <source>
        <strain evidence="1">SpSt-110</strain>
    </source>
</reference>
<protein>
    <submittedName>
        <fullName evidence="1">Uncharacterized protein</fullName>
    </submittedName>
</protein>